<evidence type="ECO:0000313" key="2">
    <source>
        <dbReference type="Proteomes" id="UP001500506"/>
    </source>
</evidence>
<dbReference type="EMBL" id="BAAANH010000007">
    <property type="protein sequence ID" value="GAA1768563.1"/>
    <property type="molecule type" value="Genomic_DNA"/>
</dbReference>
<comment type="caution">
    <text evidence="1">The sequence shown here is derived from an EMBL/GenBank/DDBJ whole genome shotgun (WGS) entry which is preliminary data.</text>
</comment>
<reference evidence="1 2" key="1">
    <citation type="journal article" date="2019" name="Int. J. Syst. Evol. Microbiol.">
        <title>The Global Catalogue of Microorganisms (GCM) 10K type strain sequencing project: providing services to taxonomists for standard genome sequencing and annotation.</title>
        <authorList>
            <consortium name="The Broad Institute Genomics Platform"/>
            <consortium name="The Broad Institute Genome Sequencing Center for Infectious Disease"/>
            <person name="Wu L."/>
            <person name="Ma J."/>
        </authorList>
    </citation>
    <scope>NUCLEOTIDE SEQUENCE [LARGE SCALE GENOMIC DNA]</scope>
    <source>
        <strain evidence="1 2">JCM 14319</strain>
    </source>
</reference>
<gene>
    <name evidence="1" type="ORF">GCM10009747_31860</name>
</gene>
<proteinExistence type="predicted"/>
<organism evidence="1 2">
    <name type="scientific">Agromyces humatus</name>
    <dbReference type="NCBI Taxonomy" id="279573"/>
    <lineage>
        <taxon>Bacteria</taxon>
        <taxon>Bacillati</taxon>
        <taxon>Actinomycetota</taxon>
        <taxon>Actinomycetes</taxon>
        <taxon>Micrococcales</taxon>
        <taxon>Microbacteriaceae</taxon>
        <taxon>Agromyces</taxon>
    </lineage>
</organism>
<accession>A0ABN2KYE5</accession>
<dbReference type="Proteomes" id="UP001500506">
    <property type="component" value="Unassembled WGS sequence"/>
</dbReference>
<evidence type="ECO:0000313" key="1">
    <source>
        <dbReference type="EMBL" id="GAA1768563.1"/>
    </source>
</evidence>
<keyword evidence="2" id="KW-1185">Reference proteome</keyword>
<protein>
    <submittedName>
        <fullName evidence="1">Uncharacterized protein</fullName>
    </submittedName>
</protein>
<name>A0ABN2KYE5_9MICO</name>
<sequence length="111" mass="10929">MTNIVSRVPVAAANVEYAPTTSELVPSSTVHAITLPDAGGSSVSVPGGTGTRAGIGGDVAGAACTTSGCSQPVNEAAEAAATARSTVRRVMSAIGVPLCEPKRLTQACTVF</sequence>